<evidence type="ECO:0000256" key="1">
    <source>
        <dbReference type="SAM" id="Phobius"/>
    </source>
</evidence>
<keyword evidence="3" id="KW-1185">Reference proteome</keyword>
<reference evidence="3" key="1">
    <citation type="submission" date="2016-10" db="EMBL/GenBank/DDBJ databases">
        <authorList>
            <person name="Varghese N."/>
            <person name="Submissions S."/>
        </authorList>
    </citation>
    <scope>NUCLEOTIDE SEQUENCE [LARGE SCALE GENOMIC DNA]</scope>
    <source>
        <strain evidence="3">DSM 13078</strain>
    </source>
</reference>
<keyword evidence="1" id="KW-0812">Transmembrane</keyword>
<dbReference type="AlphaFoldDB" id="A0A1I1KNY4"/>
<evidence type="ECO:0000313" key="3">
    <source>
        <dbReference type="Proteomes" id="UP000199161"/>
    </source>
</evidence>
<evidence type="ECO:0000313" key="2">
    <source>
        <dbReference type="EMBL" id="SFC62489.1"/>
    </source>
</evidence>
<name>A0A1I1KNY4_NATHA</name>
<proteinExistence type="predicted"/>
<dbReference type="OrthoDB" id="204603at2157"/>
<keyword evidence="1" id="KW-1133">Transmembrane helix</keyword>
<dbReference type="Proteomes" id="UP000199161">
    <property type="component" value="Unassembled WGS sequence"/>
</dbReference>
<organism evidence="2 3">
    <name type="scientific">Natronobacterium haloterrestre</name>
    <name type="common">Halobiforma haloterrestris</name>
    <dbReference type="NCBI Taxonomy" id="148448"/>
    <lineage>
        <taxon>Archaea</taxon>
        <taxon>Methanobacteriati</taxon>
        <taxon>Methanobacteriota</taxon>
        <taxon>Stenosarchaea group</taxon>
        <taxon>Halobacteria</taxon>
        <taxon>Halobacteriales</taxon>
        <taxon>Natrialbaceae</taxon>
        <taxon>Natronobacterium</taxon>
    </lineage>
</organism>
<accession>A0A1I1KNY4</accession>
<protein>
    <submittedName>
        <fullName evidence="2">Uncharacterized protein</fullName>
    </submittedName>
</protein>
<dbReference type="RefSeq" id="WP_089789582.1">
    <property type="nucleotide sequence ID" value="NZ_FOKW01000012.1"/>
</dbReference>
<dbReference type="EMBL" id="FOKW01000012">
    <property type="protein sequence ID" value="SFC62489.1"/>
    <property type="molecule type" value="Genomic_DNA"/>
</dbReference>
<gene>
    <name evidence="2" type="ORF">SAMN05444422_11270</name>
</gene>
<keyword evidence="1" id="KW-0472">Membrane</keyword>
<sequence length="65" mass="7178">MDTRDRMIVGTLWIAVAALMATTLESAVPDSAVGVVQLFVVALALFLAVLYLFDPWNVISNRQFH</sequence>
<feature type="transmembrane region" description="Helical" evidence="1">
    <location>
        <begin position="36"/>
        <end position="53"/>
    </location>
</feature>